<gene>
    <name evidence="2" type="ORF">ABL78_5057</name>
</gene>
<dbReference type="OMA" id="RHPLHYY"/>
<dbReference type="AlphaFoldDB" id="A0A0N0P4Z7"/>
<feature type="compositionally biased region" description="Low complexity" evidence="1">
    <location>
        <begin position="399"/>
        <end position="412"/>
    </location>
</feature>
<comment type="caution">
    <text evidence="2">The sequence shown here is derived from an EMBL/GenBank/DDBJ whole genome shotgun (WGS) entry which is preliminary data.</text>
</comment>
<reference evidence="2 3" key="1">
    <citation type="journal article" date="2015" name="PLoS Pathog.">
        <title>Leptomonas seymouri: Adaptations to the Dixenous Life Cycle Analyzed by Genome Sequencing, Transcriptome Profiling and Co-infection with Leishmania donovani.</title>
        <authorList>
            <person name="Kraeva N."/>
            <person name="Butenko A."/>
            <person name="Hlavacova J."/>
            <person name="Kostygov A."/>
            <person name="Myskova J."/>
            <person name="Grybchuk D."/>
            <person name="Lestinova T."/>
            <person name="Votypka J."/>
            <person name="Volf P."/>
            <person name="Opperdoes F."/>
            <person name="Flegontov P."/>
            <person name="Lukes J."/>
            <person name="Yurchenko V."/>
        </authorList>
    </citation>
    <scope>NUCLEOTIDE SEQUENCE [LARGE SCALE GENOMIC DNA]</scope>
    <source>
        <strain evidence="2 3">ATCC 30220</strain>
    </source>
</reference>
<protein>
    <submittedName>
        <fullName evidence="2">Uncharacterized protein</fullName>
    </submittedName>
</protein>
<name>A0A0N0P4Z7_LEPSE</name>
<proteinExistence type="predicted"/>
<sequence>MLPTLAFAHFRQRPSCQVAPLSLQQTDSFAACPHICQPPQPLKEARHRLLAWLPSTTRQALLDELRSVPEERASHAAAVVPSQRRNASKPMKKVAALLLQGSDGAQGKGVTTPCGSRAPSTALAEQNSTTVDGHTNTEAALAFLAFLLYPATEYQSMSADPGEANVAPAQHSVLLQLELACALLLRCMSQNDQTEIVMQAAGAPGGAADASLCATVRAQAVHASLQMWTQYFLCFFLNQLSCERTCLSTLRATAAHPRRTPPSIQAHAKKRGRGNVDSKAMGAVSTKQQGAEAKSLQQPPLLSGGFPLHFYAQKLRETANTIFRDVERTRIQGGELVFDGSLSKKSSLPEPRECFRSPQRRKQPTTTRGARRQSCTPGKRAASGYGGERQQRARRESSSDSTSSSSMSSPTSECIVKAAAGATPKVKSNAQSFCTKLSASDGDTPLAVVASLVRRAT</sequence>
<evidence type="ECO:0000313" key="2">
    <source>
        <dbReference type="EMBL" id="KPI85876.1"/>
    </source>
</evidence>
<accession>A0A0N0P4Z7</accession>
<keyword evidence="3" id="KW-1185">Reference proteome</keyword>
<feature type="compositionally biased region" description="Basic and acidic residues" evidence="1">
    <location>
        <begin position="389"/>
        <end position="398"/>
    </location>
</feature>
<feature type="compositionally biased region" description="Polar residues" evidence="1">
    <location>
        <begin position="364"/>
        <end position="376"/>
    </location>
</feature>
<organism evidence="2 3">
    <name type="scientific">Leptomonas seymouri</name>
    <dbReference type="NCBI Taxonomy" id="5684"/>
    <lineage>
        <taxon>Eukaryota</taxon>
        <taxon>Discoba</taxon>
        <taxon>Euglenozoa</taxon>
        <taxon>Kinetoplastea</taxon>
        <taxon>Metakinetoplastina</taxon>
        <taxon>Trypanosomatida</taxon>
        <taxon>Trypanosomatidae</taxon>
        <taxon>Leishmaniinae</taxon>
        <taxon>Leptomonas</taxon>
    </lineage>
</organism>
<feature type="region of interest" description="Disordered" evidence="1">
    <location>
        <begin position="341"/>
        <end position="412"/>
    </location>
</feature>
<feature type="region of interest" description="Disordered" evidence="1">
    <location>
        <begin position="257"/>
        <end position="298"/>
    </location>
</feature>
<evidence type="ECO:0000256" key="1">
    <source>
        <dbReference type="SAM" id="MobiDB-lite"/>
    </source>
</evidence>
<evidence type="ECO:0000313" key="3">
    <source>
        <dbReference type="Proteomes" id="UP000038009"/>
    </source>
</evidence>
<feature type="compositionally biased region" description="Polar residues" evidence="1">
    <location>
        <begin position="285"/>
        <end position="298"/>
    </location>
</feature>
<dbReference type="Proteomes" id="UP000038009">
    <property type="component" value="Unassembled WGS sequence"/>
</dbReference>
<dbReference type="EMBL" id="LJSK01000160">
    <property type="protein sequence ID" value="KPI85876.1"/>
    <property type="molecule type" value="Genomic_DNA"/>
</dbReference>
<dbReference type="VEuPathDB" id="TriTrypDB:Lsey_0160_0100"/>